<accession>A0ABR4TNX6</accession>
<evidence type="ECO:0000256" key="1">
    <source>
        <dbReference type="SAM" id="Phobius"/>
    </source>
</evidence>
<keyword evidence="1" id="KW-0472">Membrane</keyword>
<gene>
    <name evidence="2" type="ORF">SMB34_19030</name>
</gene>
<protein>
    <submittedName>
        <fullName evidence="2">Uncharacterized protein</fullName>
    </submittedName>
</protein>
<keyword evidence="1" id="KW-1133">Transmembrane helix</keyword>
<name>A0ABR4TNX6_9PROT</name>
<keyword evidence="3" id="KW-1185">Reference proteome</keyword>
<evidence type="ECO:0000313" key="3">
    <source>
        <dbReference type="Proteomes" id="UP000027463"/>
    </source>
</evidence>
<dbReference type="EMBL" id="AUNC01000021">
    <property type="protein sequence ID" value="KEO56708.1"/>
    <property type="molecule type" value="Genomic_DNA"/>
</dbReference>
<dbReference type="Proteomes" id="UP000027463">
    <property type="component" value="Unassembled WGS sequence"/>
</dbReference>
<keyword evidence="1" id="KW-0812">Transmembrane</keyword>
<proteinExistence type="predicted"/>
<evidence type="ECO:0000313" key="2">
    <source>
        <dbReference type="EMBL" id="KEO56708.1"/>
    </source>
</evidence>
<comment type="caution">
    <text evidence="2">The sequence shown here is derived from an EMBL/GenBank/DDBJ whole genome shotgun (WGS) entry which is preliminary data.</text>
</comment>
<feature type="transmembrane region" description="Helical" evidence="1">
    <location>
        <begin position="12"/>
        <end position="30"/>
    </location>
</feature>
<sequence length="31" mass="3548">MSFKMIEFMKMAAGSLSFLTVTVFLFWTILG</sequence>
<reference evidence="2 3" key="1">
    <citation type="submission" date="2013-07" db="EMBL/GenBank/DDBJ databases">
        <title>Thalassospira permensis NBRC 106175 Genome Sequencing.</title>
        <authorList>
            <person name="Lai Q."/>
            <person name="Shao Z."/>
        </authorList>
    </citation>
    <scope>NUCLEOTIDE SEQUENCE [LARGE SCALE GENOMIC DNA]</scope>
    <source>
        <strain evidence="2 3">NBRC 106175</strain>
    </source>
</reference>
<organism evidence="2 3">
    <name type="scientific">Thalassospira permensis NBRC 106175</name>
    <dbReference type="NCBI Taxonomy" id="1353532"/>
    <lineage>
        <taxon>Bacteria</taxon>
        <taxon>Pseudomonadati</taxon>
        <taxon>Pseudomonadota</taxon>
        <taxon>Alphaproteobacteria</taxon>
        <taxon>Rhodospirillales</taxon>
        <taxon>Thalassospiraceae</taxon>
        <taxon>Thalassospira</taxon>
    </lineage>
</organism>